<dbReference type="GeneID" id="105052347"/>
<feature type="short sequence motif" description="VHIID" evidence="3">
    <location>
        <begin position="498"/>
        <end position="502"/>
    </location>
</feature>
<evidence type="ECO:0000256" key="3">
    <source>
        <dbReference type="PROSITE-ProRule" id="PRU01191"/>
    </source>
</evidence>
<dbReference type="InParanoid" id="A0A6I9S0T1"/>
<comment type="caution">
    <text evidence="3">Lacks conserved residue(s) required for the propagation of feature annotation.</text>
</comment>
<dbReference type="KEGG" id="egu:105052347"/>
<feature type="compositionally biased region" description="Low complexity" evidence="4">
    <location>
        <begin position="307"/>
        <end position="321"/>
    </location>
</feature>
<feature type="compositionally biased region" description="Basic and acidic residues" evidence="4">
    <location>
        <begin position="372"/>
        <end position="382"/>
    </location>
</feature>
<keyword evidence="5" id="KW-1185">Reference proteome</keyword>
<feature type="compositionally biased region" description="Polar residues" evidence="4">
    <location>
        <begin position="330"/>
        <end position="339"/>
    </location>
</feature>
<comment type="similarity">
    <text evidence="3">Belongs to the GRAS family.</text>
</comment>
<feature type="region of interest" description="Leucine repeat II (LRII)" evidence="3">
    <location>
        <begin position="542"/>
        <end position="574"/>
    </location>
</feature>
<reference evidence="6" key="1">
    <citation type="submission" date="2025-08" db="UniProtKB">
        <authorList>
            <consortium name="RefSeq"/>
        </authorList>
    </citation>
    <scope>IDENTIFICATION</scope>
</reference>
<dbReference type="PANTHER" id="PTHR31636">
    <property type="entry name" value="OSJNBA0084A10.13 PROTEIN-RELATED"/>
    <property type="match status" value="1"/>
</dbReference>
<name>A0A6I9S0T1_ELAGV</name>
<dbReference type="AlphaFoldDB" id="A0A6I9S0T1"/>
<feature type="region of interest" description="Disordered" evidence="4">
    <location>
        <begin position="86"/>
        <end position="123"/>
    </location>
</feature>
<evidence type="ECO:0000256" key="4">
    <source>
        <dbReference type="SAM" id="MobiDB-lite"/>
    </source>
</evidence>
<keyword evidence="2" id="KW-0804">Transcription</keyword>
<feature type="region of interest" description="SAW" evidence="3">
    <location>
        <begin position="673"/>
        <end position="747"/>
    </location>
</feature>
<dbReference type="FunCoup" id="A0A6I9S0T1">
    <property type="interactions" value="1850"/>
</dbReference>
<dbReference type="PROSITE" id="PS50985">
    <property type="entry name" value="GRAS"/>
    <property type="match status" value="1"/>
</dbReference>
<protein>
    <submittedName>
        <fullName evidence="6">Protein SCARECROW 2</fullName>
    </submittedName>
</protein>
<feature type="region of interest" description="VHIID" evidence="3">
    <location>
        <begin position="467"/>
        <end position="532"/>
    </location>
</feature>
<feature type="region of interest" description="Disordered" evidence="4">
    <location>
        <begin position="274"/>
        <end position="382"/>
    </location>
</feature>
<dbReference type="Proteomes" id="UP000504607">
    <property type="component" value="Chromosome 10"/>
</dbReference>
<organism evidence="5 6">
    <name type="scientific">Elaeis guineensis var. tenera</name>
    <name type="common">Oil palm</name>
    <dbReference type="NCBI Taxonomy" id="51953"/>
    <lineage>
        <taxon>Eukaryota</taxon>
        <taxon>Viridiplantae</taxon>
        <taxon>Streptophyta</taxon>
        <taxon>Embryophyta</taxon>
        <taxon>Tracheophyta</taxon>
        <taxon>Spermatophyta</taxon>
        <taxon>Magnoliopsida</taxon>
        <taxon>Liliopsida</taxon>
        <taxon>Arecaceae</taxon>
        <taxon>Arecoideae</taxon>
        <taxon>Cocoseae</taxon>
        <taxon>Elaeidinae</taxon>
        <taxon>Elaeis</taxon>
    </lineage>
</organism>
<keyword evidence="1" id="KW-0805">Transcription regulation</keyword>
<dbReference type="OrthoDB" id="757063at2759"/>
<feature type="compositionally biased region" description="Low complexity" evidence="4">
    <location>
        <begin position="347"/>
        <end position="371"/>
    </location>
</feature>
<feature type="compositionally biased region" description="Polar residues" evidence="4">
    <location>
        <begin position="95"/>
        <end position="116"/>
    </location>
</feature>
<feature type="short sequence motif" description="LxCxE motif" evidence="3">
    <location>
        <begin position="396"/>
        <end position="400"/>
    </location>
</feature>
<accession>A0A6I9S0T1</accession>
<feature type="compositionally biased region" description="Low complexity" evidence="4">
    <location>
        <begin position="1"/>
        <end position="40"/>
    </location>
</feature>
<sequence>MAFSSCLLLPPPSSSHDPPNFSSIPQPTTISTPPLLPHSQQHQHHHHQQQQQLEPEELLFYLHLQQQQQRLLQHHQEKLDKMVRKRPASELDLQAESSAYPNPTRLTRRGNNSSASAALPPGFIGDLQAQSPLLFEPSLNPNPPTVLLPGAGPSTLLQSLPPQLPAPPAVCGFPGPPLFPSDAERGGGSGAEGLQLLGSSGIGGSSDDGSGDAAAATAWIDGIIRDLISSATAEVSIPQLIHNVREVIHPCNPGLAAVLEYRLRSLTLVPPALPALPCGGAPEPSEKRRRPAPVLPELRPPLKRIDPSPSFQSSAAGSSSQHLPSWEEPNPNTNPSYSRLPNPQQPQPQRSSASASSDEATAATAAAAAAAAKERKEEIRQQKRDEEGLHLLTLLLQCAEAVAADNLEEANRLLLEISELSTPFGTSAQRVAAYFSEAMSARLVSSCLGLYAPLPSVPHRSRLVSAFQVFNGISPFVKFSHFTANQAIQEAFEREDRVHIIDLDIMQGLQWPGLFHILASRPGGPPRVRLTGLGSSIEALEATGKRLSDFAQTLGLPFEFCPVAEKVGNLDPDRLGVNRREALAVHWLHHSLYDVTGSDTNTLWLLQRLAPKVVTMVEQDLSQTGSFLSRFVEAIHYYSALFDSLGASYGEDSQERHIVEQQLLSREIRNVLAVGGPARTGEVKFGNWREKLSQSGFRVISLAGNAAAQATLLLGMFPSDGYTLVEENGTLKLGWKDLCLLTASAWRPIHPPPSATTTTTLCTSR</sequence>
<feature type="region of interest" description="Disordered" evidence="4">
    <location>
        <begin position="1"/>
        <end position="53"/>
    </location>
</feature>
<evidence type="ECO:0000313" key="5">
    <source>
        <dbReference type="Proteomes" id="UP000504607"/>
    </source>
</evidence>
<dbReference type="RefSeq" id="XP_010931426.1">
    <property type="nucleotide sequence ID" value="XM_010933124.3"/>
</dbReference>
<proteinExistence type="inferred from homology"/>
<dbReference type="InterPro" id="IPR005202">
    <property type="entry name" value="TF_GRAS"/>
</dbReference>
<gene>
    <name evidence="6" type="primary">LOC105052347</name>
</gene>
<evidence type="ECO:0000313" key="6">
    <source>
        <dbReference type="RefSeq" id="XP_010931426.1"/>
    </source>
</evidence>
<evidence type="ECO:0000256" key="1">
    <source>
        <dbReference type="ARBA" id="ARBA00023015"/>
    </source>
</evidence>
<dbReference type="Pfam" id="PF03514">
    <property type="entry name" value="GRAS"/>
    <property type="match status" value="1"/>
</dbReference>
<evidence type="ECO:0000256" key="2">
    <source>
        <dbReference type="ARBA" id="ARBA00023163"/>
    </source>
</evidence>